<organism evidence="4 5">
    <name type="scientific">Agrocybe chaxingu</name>
    <dbReference type="NCBI Taxonomy" id="84603"/>
    <lineage>
        <taxon>Eukaryota</taxon>
        <taxon>Fungi</taxon>
        <taxon>Dikarya</taxon>
        <taxon>Basidiomycota</taxon>
        <taxon>Agaricomycotina</taxon>
        <taxon>Agaricomycetes</taxon>
        <taxon>Agaricomycetidae</taxon>
        <taxon>Agaricales</taxon>
        <taxon>Agaricineae</taxon>
        <taxon>Strophariaceae</taxon>
        <taxon>Agrocybe</taxon>
    </lineage>
</organism>
<evidence type="ECO:0000259" key="3">
    <source>
        <dbReference type="Pfam" id="PF21346"/>
    </source>
</evidence>
<accession>A0A9W8MW17</accession>
<evidence type="ECO:0000313" key="4">
    <source>
        <dbReference type="EMBL" id="KAJ3509915.1"/>
    </source>
</evidence>
<feature type="domain" description="PcRGLX/YetA-like central beta-sandwich" evidence="2">
    <location>
        <begin position="107"/>
        <end position="483"/>
    </location>
</feature>
<comment type="caution">
    <text evidence="4">The sequence shown here is derived from an EMBL/GenBank/DDBJ whole genome shotgun (WGS) entry which is preliminary data.</text>
</comment>
<protein>
    <recommendedName>
        <fullName evidence="6">Tat pathway signal sequence domain protein</fullName>
    </recommendedName>
</protein>
<dbReference type="InterPro" id="IPR048331">
    <property type="entry name" value="PcRGLX/YetA_3rd"/>
</dbReference>
<evidence type="ECO:0000313" key="5">
    <source>
        <dbReference type="Proteomes" id="UP001148786"/>
    </source>
</evidence>
<keyword evidence="5" id="KW-1185">Reference proteome</keyword>
<dbReference type="Pfam" id="PF21346">
    <property type="entry name" value="PcRGLX_3rd"/>
    <property type="match status" value="1"/>
</dbReference>
<reference evidence="4" key="1">
    <citation type="submission" date="2022-07" db="EMBL/GenBank/DDBJ databases">
        <title>Genome Sequence of Agrocybe chaxingu.</title>
        <authorList>
            <person name="Buettner E."/>
        </authorList>
    </citation>
    <scope>NUCLEOTIDE SEQUENCE</scope>
    <source>
        <strain evidence="4">MP-N11</strain>
    </source>
</reference>
<dbReference type="Proteomes" id="UP001148786">
    <property type="component" value="Unassembled WGS sequence"/>
</dbReference>
<evidence type="ECO:0008006" key="6">
    <source>
        <dbReference type="Google" id="ProtNLM"/>
    </source>
</evidence>
<dbReference type="PANTHER" id="PTHR40081:SF1">
    <property type="entry name" value="TAT PATHWAY SIGNAL SEQUENCE DOMAIN PROTEIN"/>
    <property type="match status" value="1"/>
</dbReference>
<dbReference type="AlphaFoldDB" id="A0A9W8MW17"/>
<dbReference type="InterPro" id="IPR048329">
    <property type="entry name" value="PcRGLX_1st"/>
</dbReference>
<evidence type="ECO:0000259" key="1">
    <source>
        <dbReference type="Pfam" id="PF19501"/>
    </source>
</evidence>
<proteinExistence type="predicted"/>
<feature type="domain" description="PcRGLX/YetA-like N-terminal RIFT barrel" evidence="1">
    <location>
        <begin position="14"/>
        <end position="83"/>
    </location>
</feature>
<dbReference type="Pfam" id="PF19501">
    <property type="entry name" value="PcRGLX_1st"/>
    <property type="match status" value="1"/>
</dbReference>
<dbReference type="EMBL" id="JANKHO010000438">
    <property type="protein sequence ID" value="KAJ3509915.1"/>
    <property type="molecule type" value="Genomic_DNA"/>
</dbReference>
<dbReference type="OrthoDB" id="4798501at2759"/>
<sequence length="820" mass="88636">MSKQLNPEPRAPEAIELHWLDGAPPNGLSTGTAFGLPWPRGAADRTTPFAATGKNGTVPIQTWPMAYWPDGSLKWTGHAVGSDLSNVGTGLTVAPGTPNEPTAPVSVTTGDDGAVTMSTGGFSVGFPPAGGTTIISSLGLSGSQLAQNAQLVAHVQNAPDADFSAASPSAANGTIVQPASIQRMLGRFENIAIEQSGPVRGVVKITGKYTTGGEGHADFLPFTIRFYLAAGATALRVVHFFIYDGDQQKDFIKGLGFQFSTPMSDLFHDRHVRFVNTPSTSSTGVNPGVWGEAIRVVSGLRRDATAAVLGPQFDGQATPAISTWPTNVSSGLDALPIWSDYSLDQLSSEHFHISKRADKGGAAAWLPATGQGTGQRAAGVGYVGGARGGGVAFALTDFWQGAPRSLDIRGAGTDVATTTLWAYSPKAPAMDMRHYDTVAHGLDLTYEDVGNPDPNPIGIGRSYELTLHLFGTTPSRQTLADLAVQHTKVPQLVSTPEFYASQNLFGGRWNVPNLSNADAATIEKRKSDLLDFYIAEVDQRQFYGFWNYGDVMHTYDQTRHNWRYDVGGYAWDNGELSTDLWLWMSFLRTGRADVFRMAHAMTRHLSEVDFHHTGTFAGLGGRHNVSHWGDGAKEARVAASTLKRPFYYLTTDELVGDLMDNSLQADQTIMTWEPLRKVFPPPPPEGPGRLRIGPDWTALAGNWFTKWERTNDTKWRDRITTGMRDIAGFKYGLFTGNGAAVGWNADTAHLVDEGGEGQGSYHLTMIFGGGEFLMEAMDVITDEPEFDAAWIDFCRLYNGSNAEKIERYGKSFGSGGFNNV</sequence>
<evidence type="ECO:0000259" key="2">
    <source>
        <dbReference type="Pfam" id="PF21345"/>
    </source>
</evidence>
<name>A0A9W8MW17_9AGAR</name>
<dbReference type="PANTHER" id="PTHR40081">
    <property type="entry name" value="CONCANAVALIN A-LIKE LECTIN/GLUCANASE"/>
    <property type="match status" value="1"/>
</dbReference>
<dbReference type="Pfam" id="PF21345">
    <property type="entry name" value="PcRGLX_2nd"/>
    <property type="match status" value="1"/>
</dbReference>
<dbReference type="InterPro" id="IPR048330">
    <property type="entry name" value="PcRGLX/YetA_2nd"/>
</dbReference>
<gene>
    <name evidence="4" type="ORF">NLJ89_g4965</name>
</gene>
<dbReference type="InterPro" id="IPR045793">
    <property type="entry name" value="PcRGLX/YetA-like"/>
</dbReference>
<feature type="domain" description="PcRGLX/YetA-like C-terminal alpha/alpha toroid" evidence="3">
    <location>
        <begin position="490"/>
        <end position="815"/>
    </location>
</feature>